<evidence type="ECO:0000313" key="1">
    <source>
        <dbReference type="EMBL" id="KAK0544009.1"/>
    </source>
</evidence>
<sequence length="155" mass="17158">MIPYNRACQLDICEPDTPYPTGYSDAPVILGSAWDVRWLPCPKTNADILANNGQFLFAWAYNSTGQPKTPSTVAVHPRVLVHRANEITNPRAPFSQSGYSLGDRGDGHAVLLGSAYKSNFDPIQLINAFNGNRTRTLAEVKAQTKHDPYNEDFSY</sequence>
<dbReference type="EMBL" id="JAPDMZ010000309">
    <property type="protein sequence ID" value="KAK0544009.1"/>
    <property type="molecule type" value="Genomic_DNA"/>
</dbReference>
<comment type="caution">
    <text evidence="1">The sequence shown here is derived from an EMBL/GenBank/DDBJ whole genome shotgun (WGS) entry which is preliminary data.</text>
</comment>
<accession>A0AAN6GJ94</accession>
<protein>
    <submittedName>
        <fullName evidence="1">Uncharacterized protein</fullName>
    </submittedName>
</protein>
<dbReference type="Proteomes" id="UP001176517">
    <property type="component" value="Unassembled WGS sequence"/>
</dbReference>
<reference evidence="1" key="1">
    <citation type="journal article" date="2023" name="PhytoFront">
        <title>Draft Genome Resources of Seven Strains of Tilletia horrida, Causal Agent of Kernel Smut of Rice.</title>
        <authorList>
            <person name="Khanal S."/>
            <person name="Antony Babu S."/>
            <person name="Zhou X.G."/>
        </authorList>
    </citation>
    <scope>NUCLEOTIDE SEQUENCE</scope>
    <source>
        <strain evidence="1">TX6</strain>
    </source>
</reference>
<organism evidence="1 2">
    <name type="scientific">Tilletia horrida</name>
    <dbReference type="NCBI Taxonomy" id="155126"/>
    <lineage>
        <taxon>Eukaryota</taxon>
        <taxon>Fungi</taxon>
        <taxon>Dikarya</taxon>
        <taxon>Basidiomycota</taxon>
        <taxon>Ustilaginomycotina</taxon>
        <taxon>Exobasidiomycetes</taxon>
        <taxon>Tilletiales</taxon>
        <taxon>Tilletiaceae</taxon>
        <taxon>Tilletia</taxon>
    </lineage>
</organism>
<keyword evidence="2" id="KW-1185">Reference proteome</keyword>
<evidence type="ECO:0000313" key="2">
    <source>
        <dbReference type="Proteomes" id="UP001176517"/>
    </source>
</evidence>
<name>A0AAN6GJ94_9BASI</name>
<proteinExistence type="predicted"/>
<dbReference type="AlphaFoldDB" id="A0AAN6GJ94"/>
<gene>
    <name evidence="1" type="ORF">OC846_006208</name>
</gene>